<keyword evidence="7" id="KW-0963">Cytoplasm</keyword>
<evidence type="ECO:0000256" key="12">
    <source>
        <dbReference type="ARBA" id="ARBA00023002"/>
    </source>
</evidence>
<evidence type="ECO:0000313" key="23">
    <source>
        <dbReference type="Proteomes" id="UP000092124"/>
    </source>
</evidence>
<evidence type="ECO:0000256" key="7">
    <source>
        <dbReference type="ARBA" id="ARBA00022490"/>
    </source>
</evidence>
<dbReference type="Proteomes" id="UP000092124">
    <property type="component" value="Unassembled WGS sequence"/>
</dbReference>
<keyword evidence="14" id="KW-0324">Glycolysis</keyword>
<gene>
    <name evidence="22" type="ORF">A6R68_01844</name>
</gene>
<keyword evidence="12" id="KW-0560">Oxidoreductase</keyword>
<keyword evidence="23" id="KW-1185">Reference proteome</keyword>
<keyword evidence="16" id="KW-0539">Nucleus</keyword>
<dbReference type="GO" id="GO:0016740">
    <property type="term" value="F:transferase activity"/>
    <property type="evidence" value="ECO:0007669"/>
    <property type="project" value="UniProtKB-KW"/>
</dbReference>
<evidence type="ECO:0000256" key="6">
    <source>
        <dbReference type="ARBA" id="ARBA00013119"/>
    </source>
</evidence>
<dbReference type="GO" id="GO:0005856">
    <property type="term" value="C:cytoskeleton"/>
    <property type="evidence" value="ECO:0007669"/>
    <property type="project" value="UniProtKB-SubCell"/>
</dbReference>
<evidence type="ECO:0000256" key="19">
    <source>
        <dbReference type="ARBA" id="ARBA00047698"/>
    </source>
</evidence>
<dbReference type="EMBL" id="LZPO01067852">
    <property type="protein sequence ID" value="OBS69615.1"/>
    <property type="molecule type" value="Genomic_DNA"/>
</dbReference>
<keyword evidence="11" id="KW-0810">Translation regulation</keyword>
<dbReference type="AlphaFoldDB" id="A0A1A6GVF6"/>
<comment type="pathway">
    <text evidence="4">Carbohydrate degradation; glycolysis; pyruvate from D-glyceraldehyde 3-phosphate: step 1/5.</text>
</comment>
<evidence type="ECO:0000256" key="5">
    <source>
        <dbReference type="ARBA" id="ARBA00007406"/>
    </source>
</evidence>
<evidence type="ECO:0000256" key="17">
    <source>
        <dbReference type="ARBA" id="ARBA00031890"/>
    </source>
</evidence>
<dbReference type="PANTHER" id="PTHR10836:SF111">
    <property type="entry name" value="GLYCERALDEHYDE-3-PHOSPHATE DEHYDROGENASE"/>
    <property type="match status" value="1"/>
</dbReference>
<evidence type="ECO:0000256" key="13">
    <source>
        <dbReference type="ARBA" id="ARBA00023027"/>
    </source>
</evidence>
<dbReference type="STRING" id="56216.A0A1A6GVF6"/>
<accession>A0A1A6GVF6</accession>
<comment type="subunit">
    <text evidence="18">Homotetramer. Interacts with TPPP; the interaction is direct. Interacts (when S-nitrosylated) with SIAH1; leading to nuclear translocation. Interacts with RILPL1/GOSPEL, leading to prevent the interaction between GAPDH and SIAH1 and prevent nuclear translocation. Interacts with CHP1; the interaction increases the binding of CHP1 with microtubules. Associates with microtubules. Interacts with EIF1AD, USP25, PRKCI and WARS1. Interacts with phosphorylated RPL13A; inhibited by oxidatively-modified low-densitity lipoprotein (LDL(ox)). Component of the GAIT complex. Interacts with FKBP6; leading to inhibit GAPDH catalytic activity. Interacts with TRAF2, promoting TRAF2 ubiquitination. Interacts with TRAF3, promoting TRAF3 ubiquitination.</text>
</comment>
<evidence type="ECO:0000256" key="8">
    <source>
        <dbReference type="ARBA" id="ARBA00022679"/>
    </source>
</evidence>
<dbReference type="InterPro" id="IPR020829">
    <property type="entry name" value="GlycerAld_3-P_DH_cat"/>
</dbReference>
<dbReference type="SUPFAM" id="SSF55347">
    <property type="entry name" value="Glyceraldehyde-3-phosphate dehydrogenase-like, C-terminal domain"/>
    <property type="match status" value="1"/>
</dbReference>
<evidence type="ECO:0000256" key="11">
    <source>
        <dbReference type="ARBA" id="ARBA00022845"/>
    </source>
</evidence>
<evidence type="ECO:0000256" key="15">
    <source>
        <dbReference type="ARBA" id="ARBA00023212"/>
    </source>
</evidence>
<evidence type="ECO:0000256" key="3">
    <source>
        <dbReference type="ARBA" id="ARBA00004514"/>
    </source>
</evidence>
<proteinExistence type="inferred from homology"/>
<evidence type="ECO:0000256" key="16">
    <source>
        <dbReference type="ARBA" id="ARBA00023242"/>
    </source>
</evidence>
<dbReference type="OrthoDB" id="1152826at2759"/>
<organism evidence="22 23">
    <name type="scientific">Neotoma lepida</name>
    <name type="common">Desert woodrat</name>
    <dbReference type="NCBI Taxonomy" id="56216"/>
    <lineage>
        <taxon>Eukaryota</taxon>
        <taxon>Metazoa</taxon>
        <taxon>Chordata</taxon>
        <taxon>Craniata</taxon>
        <taxon>Vertebrata</taxon>
        <taxon>Euteleostomi</taxon>
        <taxon>Mammalia</taxon>
        <taxon>Eutheria</taxon>
        <taxon>Euarchontoglires</taxon>
        <taxon>Glires</taxon>
        <taxon>Rodentia</taxon>
        <taxon>Myomorpha</taxon>
        <taxon>Muroidea</taxon>
        <taxon>Cricetidae</taxon>
        <taxon>Neotominae</taxon>
        <taxon>Neotoma</taxon>
    </lineage>
</organism>
<dbReference type="GO" id="GO:0006096">
    <property type="term" value="P:glycolytic process"/>
    <property type="evidence" value="ECO:0007669"/>
    <property type="project" value="UniProtKB-KW"/>
</dbReference>
<evidence type="ECO:0000256" key="1">
    <source>
        <dbReference type="ARBA" id="ARBA00004123"/>
    </source>
</evidence>
<dbReference type="GO" id="GO:0005634">
    <property type="term" value="C:nucleus"/>
    <property type="evidence" value="ECO:0007669"/>
    <property type="project" value="UniProtKB-SubCell"/>
</dbReference>
<comment type="catalytic activity">
    <reaction evidence="19">
        <text>D-glyceraldehyde 3-phosphate + phosphate + NAD(+) = (2R)-3-phospho-glyceroyl phosphate + NADH + H(+)</text>
        <dbReference type="Rhea" id="RHEA:10300"/>
        <dbReference type="ChEBI" id="CHEBI:15378"/>
        <dbReference type="ChEBI" id="CHEBI:43474"/>
        <dbReference type="ChEBI" id="CHEBI:57540"/>
        <dbReference type="ChEBI" id="CHEBI:57604"/>
        <dbReference type="ChEBI" id="CHEBI:57945"/>
        <dbReference type="ChEBI" id="CHEBI:59776"/>
        <dbReference type="EC" id="1.2.1.12"/>
    </reaction>
</comment>
<reference evidence="22 23" key="1">
    <citation type="submission" date="2016-06" db="EMBL/GenBank/DDBJ databases">
        <title>The Draft Genome Sequence and Annotation of the Desert Woodrat Neotoma lepida.</title>
        <authorList>
            <person name="Campbell M."/>
            <person name="Oakeson K.F."/>
            <person name="Yandell M."/>
            <person name="Halpert J.R."/>
            <person name="Dearing D."/>
        </authorList>
    </citation>
    <scope>NUCLEOTIDE SEQUENCE [LARGE SCALE GENOMIC DNA]</scope>
    <source>
        <strain evidence="22">417</strain>
        <tissue evidence="22">Liver</tissue>
    </source>
</reference>
<evidence type="ECO:0000256" key="20">
    <source>
        <dbReference type="ARBA" id="ARBA00048005"/>
    </source>
</evidence>
<evidence type="ECO:0000259" key="21">
    <source>
        <dbReference type="Pfam" id="PF02800"/>
    </source>
</evidence>
<evidence type="ECO:0000256" key="10">
    <source>
        <dbReference type="ARBA" id="ARBA00022799"/>
    </source>
</evidence>
<name>A0A1A6GVF6_NEOLE</name>
<keyword evidence="15" id="KW-0206">Cytoskeleton</keyword>
<sequence>MMVNDKVCDMTEPQKYDKSIMIVSNASSTTNCIVPLVKVINDNYYITERLVVIVHAITATQKSVDVPSGKLRSDGHRDAQNIVPASIGLSKAMDKVILELNCKLIDMVFPVPTSNVSAMD</sequence>
<keyword evidence="8" id="KW-0808">Transferase</keyword>
<comment type="catalytic activity">
    <reaction evidence="20">
        <text>S-nitroso-L-cysteinyl-[GAPDH] + L-cysteinyl-[protein] = L-cysteinyl-[GAPDH] + S-nitroso-L-cysteinyl-[protein]</text>
        <dbReference type="Rhea" id="RHEA:66684"/>
        <dbReference type="Rhea" id="RHEA-COMP:10131"/>
        <dbReference type="Rhea" id="RHEA-COMP:17089"/>
        <dbReference type="Rhea" id="RHEA-COMP:17090"/>
        <dbReference type="Rhea" id="RHEA-COMP:17091"/>
        <dbReference type="ChEBI" id="CHEBI:29950"/>
        <dbReference type="ChEBI" id="CHEBI:149494"/>
    </reaction>
    <physiologicalReaction direction="left-to-right" evidence="20">
        <dbReference type="Rhea" id="RHEA:66685"/>
    </physiologicalReaction>
</comment>
<evidence type="ECO:0000256" key="18">
    <source>
        <dbReference type="ARBA" id="ARBA00046997"/>
    </source>
</evidence>
<dbReference type="EC" id="1.2.1.12" evidence="6"/>
<dbReference type="GO" id="GO:0006915">
    <property type="term" value="P:apoptotic process"/>
    <property type="evidence" value="ECO:0007669"/>
    <property type="project" value="UniProtKB-KW"/>
</dbReference>
<protein>
    <recommendedName>
        <fullName evidence="6">glyceraldehyde-3-phosphate dehydrogenase (phosphorylating)</fullName>
        <ecNumber evidence="6">1.2.1.12</ecNumber>
    </recommendedName>
    <alternativeName>
        <fullName evidence="17">Peptidyl-cysteine S-nitrosylase GAPDH</fullName>
    </alternativeName>
</protein>
<evidence type="ECO:0000256" key="9">
    <source>
        <dbReference type="ARBA" id="ARBA00022703"/>
    </source>
</evidence>
<comment type="similarity">
    <text evidence="5">Belongs to the glyceraldehyde-3-phosphate dehydrogenase family.</text>
</comment>
<comment type="subcellular location">
    <subcellularLocation>
        <location evidence="2">Cytoplasm</location>
        <location evidence="2">Cytoskeleton</location>
    </subcellularLocation>
    <subcellularLocation>
        <location evidence="3">Cytoplasm</location>
        <location evidence="3">Cytosol</location>
    </subcellularLocation>
    <subcellularLocation>
        <location evidence="1">Nucleus</location>
    </subcellularLocation>
</comment>
<evidence type="ECO:0000313" key="22">
    <source>
        <dbReference type="EMBL" id="OBS69615.1"/>
    </source>
</evidence>
<dbReference type="Gene3D" id="3.30.360.10">
    <property type="entry name" value="Dihydrodipicolinate Reductase, domain 2"/>
    <property type="match status" value="1"/>
</dbReference>
<dbReference type="GO" id="GO:0006417">
    <property type="term" value="P:regulation of translation"/>
    <property type="evidence" value="ECO:0007669"/>
    <property type="project" value="UniProtKB-KW"/>
</dbReference>
<keyword evidence="10" id="KW-0702">S-nitrosylation</keyword>
<dbReference type="GO" id="GO:0005829">
    <property type="term" value="C:cytosol"/>
    <property type="evidence" value="ECO:0007669"/>
    <property type="project" value="UniProtKB-SubCell"/>
</dbReference>
<keyword evidence="9" id="KW-0053">Apoptosis</keyword>
<evidence type="ECO:0000256" key="14">
    <source>
        <dbReference type="ARBA" id="ARBA00023152"/>
    </source>
</evidence>
<keyword evidence="13" id="KW-0520">NAD</keyword>
<comment type="caution">
    <text evidence="22">The sequence shown here is derived from an EMBL/GenBank/DDBJ whole genome shotgun (WGS) entry which is preliminary data.</text>
</comment>
<dbReference type="InterPro" id="IPR020831">
    <property type="entry name" value="GlycerAld/Erythrose_P_DH"/>
</dbReference>
<dbReference type="Pfam" id="PF02800">
    <property type="entry name" value="Gp_dh_C"/>
    <property type="match status" value="1"/>
</dbReference>
<evidence type="ECO:0000256" key="2">
    <source>
        <dbReference type="ARBA" id="ARBA00004245"/>
    </source>
</evidence>
<evidence type="ECO:0000256" key="4">
    <source>
        <dbReference type="ARBA" id="ARBA00004869"/>
    </source>
</evidence>
<dbReference type="PANTHER" id="PTHR10836">
    <property type="entry name" value="GLYCERALDEHYDE 3-PHOSPHATE DEHYDROGENASE"/>
    <property type="match status" value="1"/>
</dbReference>
<dbReference type="GO" id="GO:0004365">
    <property type="term" value="F:glyceraldehyde-3-phosphate dehydrogenase (NAD+) (phosphorylating) activity"/>
    <property type="evidence" value="ECO:0007669"/>
    <property type="project" value="UniProtKB-EC"/>
</dbReference>
<dbReference type="PRINTS" id="PR00078">
    <property type="entry name" value="G3PDHDRGNASE"/>
</dbReference>
<feature type="domain" description="Glyceraldehyde 3-phosphate dehydrogenase catalytic" evidence="21">
    <location>
        <begin position="33"/>
        <end position="120"/>
    </location>
</feature>